<dbReference type="InterPro" id="IPR027256">
    <property type="entry name" value="P-typ_ATPase_IB"/>
</dbReference>
<dbReference type="STRING" id="888061.AXF15_06065"/>
<dbReference type="InterPro" id="IPR023214">
    <property type="entry name" value="HAD_sf"/>
</dbReference>
<dbReference type="NCBIfam" id="TIGR01525">
    <property type="entry name" value="ATPase-IB_hvy"/>
    <property type="match status" value="1"/>
</dbReference>
<dbReference type="InterPro" id="IPR023299">
    <property type="entry name" value="ATPase_P-typ_cyto_dom_N"/>
</dbReference>
<dbReference type="PANTHER" id="PTHR48085:SF5">
    <property type="entry name" value="CADMIUM_ZINC-TRANSPORTING ATPASE HMA4-RELATED"/>
    <property type="match status" value="1"/>
</dbReference>
<keyword evidence="9" id="KW-1003">Cell membrane</keyword>
<dbReference type="InterPro" id="IPR018303">
    <property type="entry name" value="ATPase_P-typ_P_site"/>
</dbReference>
<dbReference type="RefSeq" id="WP_066604720.1">
    <property type="nucleotide sequence ID" value="NZ_CP014230.1"/>
</dbReference>
<dbReference type="PRINTS" id="PR00120">
    <property type="entry name" value="HATPASE"/>
</dbReference>
<gene>
    <name evidence="11" type="ORF">AXF15_06065</name>
</gene>
<dbReference type="InterPro" id="IPR059000">
    <property type="entry name" value="ATPase_P-type_domA"/>
</dbReference>
<dbReference type="EC" id="7.2.2.12" evidence="7"/>
<dbReference type="GO" id="GO:0016463">
    <property type="term" value="F:P-type zinc transporter activity"/>
    <property type="evidence" value="ECO:0007669"/>
    <property type="project" value="UniProtKB-EC"/>
</dbReference>
<comment type="catalytic activity">
    <reaction evidence="8">
        <text>Zn(2+)(in) + ATP + H2O = Zn(2+)(out) + ADP + phosphate + H(+)</text>
        <dbReference type="Rhea" id="RHEA:20621"/>
        <dbReference type="ChEBI" id="CHEBI:15377"/>
        <dbReference type="ChEBI" id="CHEBI:15378"/>
        <dbReference type="ChEBI" id="CHEBI:29105"/>
        <dbReference type="ChEBI" id="CHEBI:30616"/>
        <dbReference type="ChEBI" id="CHEBI:43474"/>
        <dbReference type="ChEBI" id="CHEBI:456216"/>
        <dbReference type="EC" id="7.2.2.12"/>
    </reaction>
</comment>
<evidence type="ECO:0000256" key="7">
    <source>
        <dbReference type="ARBA" id="ARBA00039097"/>
    </source>
</evidence>
<dbReference type="GO" id="GO:0016887">
    <property type="term" value="F:ATP hydrolysis activity"/>
    <property type="evidence" value="ECO:0007669"/>
    <property type="project" value="InterPro"/>
</dbReference>
<dbReference type="InterPro" id="IPR008250">
    <property type="entry name" value="ATPase_P-typ_transduc_dom_A_sf"/>
</dbReference>
<dbReference type="InterPro" id="IPR051014">
    <property type="entry name" value="Cation_Transport_ATPase_IB"/>
</dbReference>
<organism evidence="11 12">
    <name type="scientific">Desulfomicrobium orale DSM 12838</name>
    <dbReference type="NCBI Taxonomy" id="888061"/>
    <lineage>
        <taxon>Bacteria</taxon>
        <taxon>Pseudomonadati</taxon>
        <taxon>Thermodesulfobacteriota</taxon>
        <taxon>Desulfovibrionia</taxon>
        <taxon>Desulfovibrionales</taxon>
        <taxon>Desulfomicrobiaceae</taxon>
        <taxon>Desulfomicrobium</taxon>
    </lineage>
</organism>
<comment type="subcellular location">
    <subcellularLocation>
        <location evidence="9">Cell membrane</location>
    </subcellularLocation>
    <subcellularLocation>
        <location evidence="1">Membrane</location>
    </subcellularLocation>
</comment>
<evidence type="ECO:0000256" key="2">
    <source>
        <dbReference type="ARBA" id="ARBA00006024"/>
    </source>
</evidence>
<dbReference type="Pfam" id="PF00702">
    <property type="entry name" value="Hydrolase"/>
    <property type="match status" value="1"/>
</dbReference>
<evidence type="ECO:0000256" key="4">
    <source>
        <dbReference type="ARBA" id="ARBA00022967"/>
    </source>
</evidence>
<evidence type="ECO:0000313" key="11">
    <source>
        <dbReference type="EMBL" id="AMD92711.1"/>
    </source>
</evidence>
<dbReference type="AlphaFoldDB" id="A0A0X8JPZ5"/>
<dbReference type="GO" id="GO:0005524">
    <property type="term" value="F:ATP binding"/>
    <property type="evidence" value="ECO:0007669"/>
    <property type="project" value="UniProtKB-UniRule"/>
</dbReference>
<protein>
    <recommendedName>
        <fullName evidence="7">P-type Zn(2+) transporter</fullName>
        <ecNumber evidence="7">7.2.2.12</ecNumber>
    </recommendedName>
</protein>
<dbReference type="EMBL" id="CP014230">
    <property type="protein sequence ID" value="AMD92711.1"/>
    <property type="molecule type" value="Genomic_DNA"/>
</dbReference>
<keyword evidence="9" id="KW-0479">Metal-binding</keyword>
<dbReference type="PRINTS" id="PR00119">
    <property type="entry name" value="CATATPASE"/>
</dbReference>
<dbReference type="SUPFAM" id="SSF56784">
    <property type="entry name" value="HAD-like"/>
    <property type="match status" value="1"/>
</dbReference>
<keyword evidence="5" id="KW-1133">Transmembrane helix</keyword>
<feature type="domain" description="P-type ATPase A" evidence="10">
    <location>
        <begin position="187"/>
        <end position="284"/>
    </location>
</feature>
<dbReference type="PANTHER" id="PTHR48085">
    <property type="entry name" value="CADMIUM/ZINC-TRANSPORTING ATPASE HMA2-RELATED"/>
    <property type="match status" value="1"/>
</dbReference>
<keyword evidence="9" id="KW-0067">ATP-binding</keyword>
<dbReference type="GO" id="GO:0046872">
    <property type="term" value="F:metal ion binding"/>
    <property type="evidence" value="ECO:0007669"/>
    <property type="project" value="UniProtKB-KW"/>
</dbReference>
<dbReference type="Pfam" id="PF00122">
    <property type="entry name" value="E1-E2_ATPase"/>
    <property type="match status" value="1"/>
</dbReference>
<dbReference type="GO" id="GO:0005886">
    <property type="term" value="C:plasma membrane"/>
    <property type="evidence" value="ECO:0007669"/>
    <property type="project" value="UniProtKB-SubCell"/>
</dbReference>
<dbReference type="SFLD" id="SFLDF00027">
    <property type="entry name" value="p-type_atpase"/>
    <property type="match status" value="1"/>
</dbReference>
<dbReference type="SUPFAM" id="SSF81653">
    <property type="entry name" value="Calcium ATPase, transduction domain A"/>
    <property type="match status" value="1"/>
</dbReference>
<dbReference type="NCBIfam" id="TIGR01494">
    <property type="entry name" value="ATPase_P-type"/>
    <property type="match status" value="1"/>
</dbReference>
<dbReference type="GO" id="GO:0015086">
    <property type="term" value="F:cadmium ion transmembrane transporter activity"/>
    <property type="evidence" value="ECO:0007669"/>
    <property type="project" value="TreeGrafter"/>
</dbReference>
<evidence type="ECO:0000256" key="3">
    <source>
        <dbReference type="ARBA" id="ARBA00022692"/>
    </source>
</evidence>
<name>A0A0X8JPZ5_9BACT</name>
<evidence type="ECO:0000256" key="1">
    <source>
        <dbReference type="ARBA" id="ARBA00004370"/>
    </source>
</evidence>
<dbReference type="KEGG" id="doa:AXF15_06065"/>
<accession>A0A0X8JPZ5</accession>
<reference evidence="12" key="1">
    <citation type="submission" date="2016-02" db="EMBL/GenBank/DDBJ databases">
        <authorList>
            <person name="Holder M.E."/>
            <person name="Ajami N.J."/>
            <person name="Petrosino J.F."/>
        </authorList>
    </citation>
    <scope>NUCLEOTIDE SEQUENCE [LARGE SCALE GENOMIC DNA]</scope>
    <source>
        <strain evidence="12">DSM 12838</strain>
    </source>
</reference>
<keyword evidence="12" id="KW-1185">Reference proteome</keyword>
<evidence type="ECO:0000313" key="12">
    <source>
        <dbReference type="Proteomes" id="UP000063964"/>
    </source>
</evidence>
<evidence type="ECO:0000256" key="8">
    <source>
        <dbReference type="ARBA" id="ARBA00047308"/>
    </source>
</evidence>
<keyword evidence="3" id="KW-0812">Transmembrane</keyword>
<dbReference type="Proteomes" id="UP000063964">
    <property type="component" value="Chromosome"/>
</dbReference>
<evidence type="ECO:0000256" key="5">
    <source>
        <dbReference type="ARBA" id="ARBA00022989"/>
    </source>
</evidence>
<evidence type="ECO:0000259" key="10">
    <source>
        <dbReference type="Pfam" id="PF00122"/>
    </source>
</evidence>
<proteinExistence type="inferred from homology"/>
<keyword evidence="4" id="KW-1278">Translocase</keyword>
<comment type="similarity">
    <text evidence="2 9">Belongs to the cation transport ATPase (P-type) (TC 3.A.3) family. Type IB subfamily.</text>
</comment>
<evidence type="ECO:0000256" key="9">
    <source>
        <dbReference type="RuleBase" id="RU362081"/>
    </source>
</evidence>
<dbReference type="InterPro" id="IPR001757">
    <property type="entry name" value="P_typ_ATPase"/>
</dbReference>
<dbReference type="Gene3D" id="2.70.150.10">
    <property type="entry name" value="Calcium-transporting ATPase, cytoplasmic transduction domain A"/>
    <property type="match status" value="1"/>
</dbReference>
<keyword evidence="6" id="KW-0472">Membrane</keyword>
<dbReference type="PROSITE" id="PS00154">
    <property type="entry name" value="ATPASE_E1_E2"/>
    <property type="match status" value="1"/>
</dbReference>
<dbReference type="OrthoDB" id="9763278at2"/>
<dbReference type="Gene3D" id="3.40.1110.10">
    <property type="entry name" value="Calcium-transporting ATPase, cytoplasmic domain N"/>
    <property type="match status" value="1"/>
</dbReference>
<dbReference type="SFLD" id="SFLDG00002">
    <property type="entry name" value="C1.7:_P-type_atpase_like"/>
    <property type="match status" value="1"/>
</dbReference>
<dbReference type="Gene3D" id="3.40.50.1000">
    <property type="entry name" value="HAD superfamily/HAD-like"/>
    <property type="match status" value="1"/>
</dbReference>
<evidence type="ECO:0000256" key="6">
    <source>
        <dbReference type="ARBA" id="ARBA00023136"/>
    </source>
</evidence>
<sequence>MALSIVHDLPGRIRLRGASREDAHVLSRGRGVRSRAGVLDVRHSAAGVSLLVLYDPSVLERADLLLALHEAFITEPVAGVEMPEEPPQTLTGLFLPLAIRPLMPMGLRQLLALKQAWPRLKKGLGSLIRGALDVDVLDAAAIGLCLLRRDFRTLTSISLLLGLGEFLEQWTRKRSEESLANSLGAQSVKAQLRRGEEEIVIDATALRVGDVVVVRQGQFIPADGVVMDGEGLVDQSLMTGEAALQEKRAGKAVFAGSLLEEGEIFIQATEDGDKTVWRRTLHLLQDAEQRKAGIQGQAERLASRLAPFSLALAALVFLITRDPRRAAAVLLVDYSCAIKLATPLAVLSAMRQATGLGATVRGGRHLEDLAKADAFVFDKTGTLTMASPVVKEIVPYNGWSRVEALRLAACLEEHFPHPVAKAVVHLASEEGLDHAERHATVEYVAAHGVASCLDGQRVLLGSRHFVEEDEEVDVSQMDTVVEAWNTEGRTILYLAVGGELAAGFALEDPARPEAAAVVASLRASGVKRVVMLTGDLEGMAARMAPEIGVTEWISQVLPDDKFRYIKELKEAGYVVAMVGDGMNDAAALAEASVGCCMRQGADMARDAADVVLSTNDLTVLPALRALSVATLGRIRRNFAFIVGINSLLLLGGLFGFSSPALGALLHNSGTIAAALNAIRPYSLPMIPENRQRS</sequence>
<keyword evidence="9" id="KW-0547">Nucleotide-binding</keyword>
<dbReference type="InterPro" id="IPR036412">
    <property type="entry name" value="HAD-like_sf"/>
</dbReference>
<dbReference type="SFLD" id="SFLDS00003">
    <property type="entry name" value="Haloacid_Dehalogenase"/>
    <property type="match status" value="1"/>
</dbReference>
<dbReference type="InterPro" id="IPR044492">
    <property type="entry name" value="P_typ_ATPase_HD_dom"/>
</dbReference>